<proteinExistence type="predicted"/>
<evidence type="ECO:0000313" key="1">
    <source>
        <dbReference type="EMBL" id="AQG80645.1"/>
    </source>
</evidence>
<evidence type="ECO:0000313" key="2">
    <source>
        <dbReference type="Proteomes" id="UP000187941"/>
    </source>
</evidence>
<reference evidence="1 2" key="1">
    <citation type="submission" date="2016-01" db="EMBL/GenBank/DDBJ databases">
        <authorList>
            <person name="Oliw E.H."/>
        </authorList>
    </citation>
    <scope>NUCLEOTIDE SEQUENCE [LARGE SCALE GENOMIC DNA]</scope>
    <source>
        <strain evidence="1 2">DY10</strain>
    </source>
</reference>
<dbReference type="STRING" id="1178516.AWR27_15725"/>
<name>A0A1P9WZ45_9BACT</name>
<dbReference type="Proteomes" id="UP000187941">
    <property type="component" value="Chromosome"/>
</dbReference>
<dbReference type="EMBL" id="CP014263">
    <property type="protein sequence ID" value="AQG80645.1"/>
    <property type="molecule type" value="Genomic_DNA"/>
</dbReference>
<organism evidence="1 2">
    <name type="scientific">Spirosoma montaniterrae</name>
    <dbReference type="NCBI Taxonomy" id="1178516"/>
    <lineage>
        <taxon>Bacteria</taxon>
        <taxon>Pseudomonadati</taxon>
        <taxon>Bacteroidota</taxon>
        <taxon>Cytophagia</taxon>
        <taxon>Cytophagales</taxon>
        <taxon>Cytophagaceae</taxon>
        <taxon>Spirosoma</taxon>
    </lineage>
</organism>
<accession>A0A1P9WZ45</accession>
<dbReference type="KEGG" id="smon:AWR27_15725"/>
<dbReference type="AlphaFoldDB" id="A0A1P9WZ45"/>
<gene>
    <name evidence="1" type="ORF">AWR27_15725</name>
</gene>
<sequence length="237" mass="27875">MVNVGSHNPFKIYMDTLNAIRRDLAPYLLKCGKHDYFEFDRNELFQERTKQFLIDNTGTWSKIINQLSPVLDESYGLSQGYFSAVKVFGQENQINVRAFLRVNTIYKSYCVYFEEALEINGWYIRPKEYVADNYKDEYEKAVRQLNENGMTEYLPENESAIFSPYLRLSPRNNQELLFQQKSVEAMKLFPDYPCLLELKLLNSILNNIISYDENGNIYHPTVFESLFNLNSRGLLEN</sequence>
<protein>
    <submittedName>
        <fullName evidence="1">Uncharacterized protein</fullName>
    </submittedName>
</protein>
<keyword evidence="2" id="KW-1185">Reference proteome</keyword>